<keyword evidence="16" id="KW-1185">Reference proteome</keyword>
<keyword evidence="4 11" id="KW-0175">Coiled coil</keyword>
<evidence type="ECO:0000256" key="2">
    <source>
        <dbReference type="ARBA" id="ARBA00006789"/>
    </source>
</evidence>
<gene>
    <name evidence="15" type="ORF">OIU84_022515</name>
</gene>
<dbReference type="PROSITE" id="PS50848">
    <property type="entry name" value="START"/>
    <property type="match status" value="1"/>
</dbReference>
<feature type="coiled-coil region" evidence="11">
    <location>
        <begin position="150"/>
        <end position="210"/>
    </location>
</feature>
<sequence>MFGDCQVMSKMGGNVVSSDTIYSLPVGNPNFDFMSSLPFHTFSPIISKEEDGLVMTGKEEMESGSGCEQLEENSGNEQESSEPPPKKKRYHRHTEHQIQQMEAMFKECPHPDDKQRRRLSHELGLHPRQVKFWFQNRRTQMKAQHDRSDNTILRAENESLKNDNYRLQAELRNLFCPDCGGQAMLGELPFEELRLEHARLREELERVCSIASRYGIGRPIHSMLPAPAFVPPSLDLDMSIYSRPMPESLGTCTDTVPMPMFPEPSSFPEAGMVLMEEGKGFAMGLALSSMDELAKMCHAMEPLWIIKNNENGKEVLNLEEHARMFPWPSNRKQNSSAVMKTEATRDCAVVIMNSINLVDAFLDANKWMELFPSIVARAKTVQVITTGVCGASGSLHLYIYSGMAFGAHRWLAVLQRQCERVASLMARNISDLGVIPSPEARVNMMRLAQRMIRTFCLNISTSSGQSWTALPDSYDDTVRITTRKTSAPGQPHRVIISAVSTTWLPYPHFQVFDLLRDEHRRSQLEILSNGNALHEVAHIANGSHPGNCISLLRINVASNSSQHAVYSLWVSKSLQTLFHLKKLNFSSVTAINNHLCNTVSQITAALSNSTTTNTTTSSCLENGNAVGPFFVYYCFEDGASPVSKGGGSGIDFCLRVIPSGLVPRSPNKLPFLHSMSLTMSLTVGTPPYLTKPSLVLHQPEPIGPRTFLYQLHVTPITFVTPPFLMLTLLPPM</sequence>
<feature type="region of interest" description="Disordered" evidence="12">
    <location>
        <begin position="58"/>
        <end position="93"/>
    </location>
</feature>
<dbReference type="EMBL" id="JAPFFJ010000005">
    <property type="protein sequence ID" value="KAJ6426933.1"/>
    <property type="molecule type" value="Genomic_DNA"/>
</dbReference>
<evidence type="ECO:0000256" key="8">
    <source>
        <dbReference type="ARBA" id="ARBA00023242"/>
    </source>
</evidence>
<dbReference type="InterPro" id="IPR057993">
    <property type="entry name" value="HD-Zip_IV_C"/>
</dbReference>
<evidence type="ECO:0000256" key="7">
    <source>
        <dbReference type="ARBA" id="ARBA00023163"/>
    </source>
</evidence>
<evidence type="ECO:0000256" key="3">
    <source>
        <dbReference type="ARBA" id="ARBA00023015"/>
    </source>
</evidence>
<dbReference type="SUPFAM" id="SSF55961">
    <property type="entry name" value="Bet v1-like"/>
    <property type="match status" value="1"/>
</dbReference>
<proteinExistence type="inferred from homology"/>
<dbReference type="GO" id="GO:0008289">
    <property type="term" value="F:lipid binding"/>
    <property type="evidence" value="ECO:0007669"/>
    <property type="project" value="InterPro"/>
</dbReference>
<reference evidence="15 16" key="1">
    <citation type="journal article" date="2023" name="Int. J. Mol. Sci.">
        <title>De Novo Assembly and Annotation of 11 Diverse Shrub Willow (Salix) Genomes Reveals Novel Gene Organization in Sex-Linked Regions.</title>
        <authorList>
            <person name="Hyden B."/>
            <person name="Feng K."/>
            <person name="Yates T.B."/>
            <person name="Jawdy S."/>
            <person name="Cereghino C."/>
            <person name="Smart L.B."/>
            <person name="Muchero W."/>
        </authorList>
    </citation>
    <scope>NUCLEOTIDE SEQUENCE [LARGE SCALE GENOMIC DNA]</scope>
    <source>
        <tissue evidence="15">Shoot tip</tissue>
    </source>
</reference>
<evidence type="ECO:0000256" key="9">
    <source>
        <dbReference type="PROSITE-ProRule" id="PRU00108"/>
    </source>
</evidence>
<feature type="domain" description="Homeobox" evidence="13">
    <location>
        <begin position="84"/>
        <end position="144"/>
    </location>
</feature>
<dbReference type="InterPro" id="IPR042160">
    <property type="entry name" value="HD-Zip_IV"/>
</dbReference>
<dbReference type="PANTHER" id="PTHR45654:SF11">
    <property type="entry name" value="HOMEOBOX-LEUCINE ZIPPER PROTEIN HDG5"/>
    <property type="match status" value="1"/>
</dbReference>
<dbReference type="SUPFAM" id="SSF46689">
    <property type="entry name" value="Homeodomain-like"/>
    <property type="match status" value="1"/>
</dbReference>
<evidence type="ECO:0000256" key="12">
    <source>
        <dbReference type="SAM" id="MobiDB-lite"/>
    </source>
</evidence>
<dbReference type="Gene3D" id="1.10.10.60">
    <property type="entry name" value="Homeodomain-like"/>
    <property type="match status" value="1"/>
</dbReference>
<dbReference type="FunFam" id="1.10.10.60:FF:000229">
    <property type="entry name" value="Homeobox-leucine zipper protein HDG1"/>
    <property type="match status" value="1"/>
</dbReference>
<dbReference type="PANTHER" id="PTHR45654">
    <property type="entry name" value="HOMEOBOX-LEUCINE ZIPPER PROTEIN MERISTEM L1"/>
    <property type="match status" value="1"/>
</dbReference>
<dbReference type="GO" id="GO:0005634">
    <property type="term" value="C:nucleus"/>
    <property type="evidence" value="ECO:0007669"/>
    <property type="project" value="UniProtKB-SubCell"/>
</dbReference>
<evidence type="ECO:0000259" key="14">
    <source>
        <dbReference type="PROSITE" id="PS50848"/>
    </source>
</evidence>
<evidence type="ECO:0000256" key="6">
    <source>
        <dbReference type="ARBA" id="ARBA00023155"/>
    </source>
</evidence>
<accession>A0AAD6KPA2</accession>
<feature type="domain" description="START" evidence="14">
    <location>
        <begin position="275"/>
        <end position="387"/>
    </location>
</feature>
<dbReference type="Pfam" id="PF25797">
    <property type="entry name" value="PDF2_C"/>
    <property type="match status" value="1"/>
</dbReference>
<evidence type="ECO:0000256" key="10">
    <source>
        <dbReference type="RuleBase" id="RU000682"/>
    </source>
</evidence>
<dbReference type="InterPro" id="IPR001356">
    <property type="entry name" value="HD"/>
</dbReference>
<comment type="similarity">
    <text evidence="2">Belongs to the HD-ZIP homeobox family. Class IV subfamily.</text>
</comment>
<evidence type="ECO:0000256" key="11">
    <source>
        <dbReference type="SAM" id="Coils"/>
    </source>
</evidence>
<evidence type="ECO:0000256" key="1">
    <source>
        <dbReference type="ARBA" id="ARBA00004123"/>
    </source>
</evidence>
<evidence type="ECO:0000256" key="5">
    <source>
        <dbReference type="ARBA" id="ARBA00023125"/>
    </source>
</evidence>
<dbReference type="Proteomes" id="UP001162972">
    <property type="component" value="Chromosome 1"/>
</dbReference>
<dbReference type="InterPro" id="IPR009057">
    <property type="entry name" value="Homeodomain-like_sf"/>
</dbReference>
<name>A0AAD6KPA2_9ROSI</name>
<dbReference type="Pfam" id="PF01852">
    <property type="entry name" value="START"/>
    <property type="match status" value="1"/>
</dbReference>
<keyword evidence="8 9" id="KW-0539">Nucleus</keyword>
<dbReference type="AlphaFoldDB" id="A0AAD6KPA2"/>
<evidence type="ECO:0000313" key="16">
    <source>
        <dbReference type="Proteomes" id="UP001162972"/>
    </source>
</evidence>
<feature type="DNA-binding region" description="Homeobox" evidence="9">
    <location>
        <begin position="86"/>
        <end position="145"/>
    </location>
</feature>
<evidence type="ECO:0000313" key="15">
    <source>
        <dbReference type="EMBL" id="KAJ6426933.1"/>
    </source>
</evidence>
<protein>
    <submittedName>
        <fullName evidence="15">Uncharacterized protein</fullName>
    </submittedName>
</protein>
<dbReference type="PROSITE" id="PS50071">
    <property type="entry name" value="HOMEOBOX_2"/>
    <property type="match status" value="1"/>
</dbReference>
<organism evidence="15 16">
    <name type="scientific">Salix udensis</name>
    <dbReference type="NCBI Taxonomy" id="889485"/>
    <lineage>
        <taxon>Eukaryota</taxon>
        <taxon>Viridiplantae</taxon>
        <taxon>Streptophyta</taxon>
        <taxon>Embryophyta</taxon>
        <taxon>Tracheophyta</taxon>
        <taxon>Spermatophyta</taxon>
        <taxon>Magnoliopsida</taxon>
        <taxon>eudicotyledons</taxon>
        <taxon>Gunneridae</taxon>
        <taxon>Pentapetalae</taxon>
        <taxon>rosids</taxon>
        <taxon>fabids</taxon>
        <taxon>Malpighiales</taxon>
        <taxon>Salicaceae</taxon>
        <taxon>Saliceae</taxon>
        <taxon>Salix</taxon>
    </lineage>
</organism>
<keyword evidence="6 9" id="KW-0371">Homeobox</keyword>
<keyword evidence="7" id="KW-0804">Transcription</keyword>
<dbReference type="Pfam" id="PF00046">
    <property type="entry name" value="Homeodomain"/>
    <property type="match status" value="1"/>
</dbReference>
<dbReference type="GO" id="GO:0000981">
    <property type="term" value="F:DNA-binding transcription factor activity, RNA polymerase II-specific"/>
    <property type="evidence" value="ECO:0007669"/>
    <property type="project" value="InterPro"/>
</dbReference>
<dbReference type="PROSITE" id="PS00027">
    <property type="entry name" value="HOMEOBOX_1"/>
    <property type="match status" value="1"/>
</dbReference>
<dbReference type="CDD" id="cd00086">
    <property type="entry name" value="homeodomain"/>
    <property type="match status" value="1"/>
</dbReference>
<evidence type="ECO:0000256" key="4">
    <source>
        <dbReference type="ARBA" id="ARBA00023054"/>
    </source>
</evidence>
<keyword evidence="3" id="KW-0805">Transcription regulation</keyword>
<dbReference type="InterPro" id="IPR017970">
    <property type="entry name" value="Homeobox_CS"/>
</dbReference>
<dbReference type="InterPro" id="IPR002913">
    <property type="entry name" value="START_lipid-bd_dom"/>
</dbReference>
<dbReference type="GO" id="GO:0003677">
    <property type="term" value="F:DNA binding"/>
    <property type="evidence" value="ECO:0007669"/>
    <property type="project" value="UniProtKB-UniRule"/>
</dbReference>
<evidence type="ECO:0000259" key="13">
    <source>
        <dbReference type="PROSITE" id="PS50071"/>
    </source>
</evidence>
<comment type="subcellular location">
    <subcellularLocation>
        <location evidence="1 9 10">Nucleus</location>
    </subcellularLocation>
</comment>
<dbReference type="SMART" id="SM00389">
    <property type="entry name" value="HOX"/>
    <property type="match status" value="1"/>
</dbReference>
<keyword evidence="5 9" id="KW-0238">DNA-binding</keyword>
<comment type="caution">
    <text evidence="15">The sequence shown here is derived from an EMBL/GenBank/DDBJ whole genome shotgun (WGS) entry which is preliminary data.</text>
</comment>